<accession>A0A8C9AV72</accession>
<keyword evidence="10" id="KW-0809">Transit peptide</keyword>
<evidence type="ECO:0000256" key="13">
    <source>
        <dbReference type="ARBA" id="ARBA00023128"/>
    </source>
</evidence>
<evidence type="ECO:0000256" key="5">
    <source>
        <dbReference type="ARBA" id="ARBA00016767"/>
    </source>
</evidence>
<evidence type="ECO:0000256" key="2">
    <source>
        <dbReference type="ARBA" id="ARBA00004298"/>
    </source>
</evidence>
<evidence type="ECO:0000256" key="16">
    <source>
        <dbReference type="ARBA" id="ARBA00032841"/>
    </source>
</evidence>
<evidence type="ECO:0000256" key="14">
    <source>
        <dbReference type="ARBA" id="ARBA00023136"/>
    </source>
</evidence>
<evidence type="ECO:0000256" key="10">
    <source>
        <dbReference type="ARBA" id="ARBA00022946"/>
    </source>
</evidence>
<evidence type="ECO:0000256" key="3">
    <source>
        <dbReference type="ARBA" id="ARBA00008713"/>
    </source>
</evidence>
<comment type="similarity">
    <text evidence="3">Belongs to the complex I NDUFC1 subunit family.</text>
</comment>
<dbReference type="InterPro" id="IPR026192">
    <property type="entry name" value="NDUFC1"/>
</dbReference>
<keyword evidence="8" id="KW-0812">Transmembrane</keyword>
<keyword evidence="11" id="KW-0249">Electron transport</keyword>
<comment type="subunit">
    <text evidence="4">Complex I is composed of 45 different subunits.</text>
</comment>
<evidence type="ECO:0000313" key="17">
    <source>
        <dbReference type="Ensembl" id="ENSPSMP00000034730.1"/>
    </source>
</evidence>
<dbReference type="GO" id="GO:0005743">
    <property type="term" value="C:mitochondrial inner membrane"/>
    <property type="evidence" value="ECO:0007669"/>
    <property type="project" value="UniProtKB-SubCell"/>
</dbReference>
<keyword evidence="13" id="KW-0496">Mitochondrion</keyword>
<keyword evidence="9" id="KW-0999">Mitochondrion inner membrane</keyword>
<evidence type="ECO:0000256" key="11">
    <source>
        <dbReference type="ARBA" id="ARBA00022982"/>
    </source>
</evidence>
<comment type="subcellular location">
    <subcellularLocation>
        <location evidence="2">Mitochondrion inner membrane</location>
        <topology evidence="2">Single-pass membrane protein</topology>
        <orientation evidence="2">Matrix side</orientation>
    </subcellularLocation>
</comment>
<evidence type="ECO:0000256" key="12">
    <source>
        <dbReference type="ARBA" id="ARBA00022989"/>
    </source>
</evidence>
<keyword evidence="6" id="KW-0813">Transport</keyword>
<keyword evidence="14" id="KW-0472">Membrane</keyword>
<dbReference type="Proteomes" id="UP000694414">
    <property type="component" value="Unplaced"/>
</dbReference>
<evidence type="ECO:0000256" key="6">
    <source>
        <dbReference type="ARBA" id="ARBA00022448"/>
    </source>
</evidence>
<keyword evidence="18" id="KW-1185">Reference proteome</keyword>
<keyword evidence="7" id="KW-0679">Respiratory chain</keyword>
<dbReference type="Ensembl" id="ENSPSMT00000040036.1">
    <property type="protein sequence ID" value="ENSPSMP00000034730.1"/>
    <property type="gene ID" value="ENSPSMG00000023905.1"/>
</dbReference>
<name>A0A8C9AV72_PROSS</name>
<dbReference type="GO" id="GO:0045271">
    <property type="term" value="C:respiratory chain complex I"/>
    <property type="evidence" value="ECO:0007669"/>
    <property type="project" value="Ensembl"/>
</dbReference>
<protein>
    <recommendedName>
        <fullName evidence="5">NADH dehydrogenase [ubiquinone] 1 subunit C1, mitochondrial</fullName>
    </recommendedName>
    <alternativeName>
        <fullName evidence="15">Complex I-KFYI</fullName>
    </alternativeName>
    <alternativeName>
        <fullName evidence="16">NADH-ubiquinone oxidoreductase KFYI subunit</fullName>
    </alternativeName>
</protein>
<dbReference type="PANTHER" id="PTHR17097">
    <property type="entry name" value="NADH-UBIQUINONE OXIDOREDUCTASE KFYI SUBUNIT"/>
    <property type="match status" value="1"/>
</dbReference>
<proteinExistence type="inferred from homology"/>
<gene>
    <name evidence="17" type="primary">NDUFC1</name>
</gene>
<evidence type="ECO:0000313" key="18">
    <source>
        <dbReference type="Proteomes" id="UP000694414"/>
    </source>
</evidence>
<reference evidence="17" key="2">
    <citation type="submission" date="2025-09" db="UniProtKB">
        <authorList>
            <consortium name="Ensembl"/>
        </authorList>
    </citation>
    <scope>IDENTIFICATION</scope>
</reference>
<keyword evidence="12" id="KW-1133">Transmembrane helix</keyword>
<evidence type="ECO:0000256" key="7">
    <source>
        <dbReference type="ARBA" id="ARBA00022660"/>
    </source>
</evidence>
<evidence type="ECO:0000256" key="15">
    <source>
        <dbReference type="ARBA" id="ARBA00030166"/>
    </source>
</evidence>
<dbReference type="Pfam" id="PF15088">
    <property type="entry name" value="NADH_dh_m_C1"/>
    <property type="match status" value="1"/>
</dbReference>
<evidence type="ECO:0000256" key="1">
    <source>
        <dbReference type="ARBA" id="ARBA00003195"/>
    </source>
</evidence>
<dbReference type="GeneTree" id="ENSGT00390000002565"/>
<evidence type="ECO:0000256" key="8">
    <source>
        <dbReference type="ARBA" id="ARBA00022692"/>
    </source>
</evidence>
<dbReference type="PANTHER" id="PTHR17097:SF0">
    <property type="entry name" value="NADH DEHYDROGENASE [UBIQUINONE] 1 SUBUNIT C1, MITOCHONDRIAL"/>
    <property type="match status" value="1"/>
</dbReference>
<evidence type="ECO:0000256" key="9">
    <source>
        <dbReference type="ARBA" id="ARBA00022792"/>
    </source>
</evidence>
<dbReference type="AlphaFoldDB" id="A0A8C9AV72"/>
<organism evidence="17 18">
    <name type="scientific">Prolemur simus</name>
    <name type="common">Greater bamboo lemur</name>
    <name type="synonym">Hapalemur simus</name>
    <dbReference type="NCBI Taxonomy" id="1328070"/>
    <lineage>
        <taxon>Eukaryota</taxon>
        <taxon>Metazoa</taxon>
        <taxon>Chordata</taxon>
        <taxon>Craniata</taxon>
        <taxon>Vertebrata</taxon>
        <taxon>Euteleostomi</taxon>
        <taxon>Mammalia</taxon>
        <taxon>Eutheria</taxon>
        <taxon>Euarchontoglires</taxon>
        <taxon>Primates</taxon>
        <taxon>Strepsirrhini</taxon>
        <taxon>Lemuriformes</taxon>
        <taxon>Lemuridae</taxon>
        <taxon>Prolemur</taxon>
    </lineage>
</organism>
<comment type="function">
    <text evidence="1">Accessory subunit of the mitochondrial membrane respiratory chain NADH dehydrogenase (Complex I), that is believed not to be involved in catalysis. Complex I functions in the transfer of electrons from NADH to the respiratory chain. The immediate electron acceptor for the enzyme is believed to be ubiquinone.</text>
</comment>
<sequence>MAASALLRPFSRLRAPARLPSGSSARSKFYVREPPNDKPDWLKVGLTVGTTVFMWVYLIKQHHEDVLEYKRRNGLE</sequence>
<evidence type="ECO:0000256" key="4">
    <source>
        <dbReference type="ARBA" id="ARBA00011533"/>
    </source>
</evidence>
<reference evidence="17" key="1">
    <citation type="submission" date="2025-08" db="UniProtKB">
        <authorList>
            <consortium name="Ensembl"/>
        </authorList>
    </citation>
    <scope>IDENTIFICATION</scope>
</reference>